<evidence type="ECO:0000313" key="1">
    <source>
        <dbReference type="EMBL" id="KKK75388.1"/>
    </source>
</evidence>
<dbReference type="EMBL" id="LAZR01055889">
    <property type="protein sequence ID" value="KKK75388.1"/>
    <property type="molecule type" value="Genomic_DNA"/>
</dbReference>
<proteinExistence type="predicted"/>
<reference evidence="1" key="1">
    <citation type="journal article" date="2015" name="Nature">
        <title>Complex archaea that bridge the gap between prokaryotes and eukaryotes.</title>
        <authorList>
            <person name="Spang A."/>
            <person name="Saw J.H."/>
            <person name="Jorgensen S.L."/>
            <person name="Zaremba-Niedzwiedzka K."/>
            <person name="Martijn J."/>
            <person name="Lind A.E."/>
            <person name="van Eijk R."/>
            <person name="Schleper C."/>
            <person name="Guy L."/>
            <person name="Ettema T.J."/>
        </authorList>
    </citation>
    <scope>NUCLEOTIDE SEQUENCE</scope>
</reference>
<protein>
    <submittedName>
        <fullName evidence="1">Uncharacterized protein</fullName>
    </submittedName>
</protein>
<name>A0A0F8Y291_9ZZZZ</name>
<sequence length="85" mass="9896">MLKNKHGNRFIFDPKEADNPSQKIHVIDQYDESKRHVKISSLIRDYTVREFPEEAEPINPLLTHPAGLSKGENLVEIYLRERGIL</sequence>
<comment type="caution">
    <text evidence="1">The sequence shown here is derived from an EMBL/GenBank/DDBJ whole genome shotgun (WGS) entry which is preliminary data.</text>
</comment>
<dbReference type="AlphaFoldDB" id="A0A0F8Y291"/>
<organism evidence="1">
    <name type="scientific">marine sediment metagenome</name>
    <dbReference type="NCBI Taxonomy" id="412755"/>
    <lineage>
        <taxon>unclassified sequences</taxon>
        <taxon>metagenomes</taxon>
        <taxon>ecological metagenomes</taxon>
    </lineage>
</organism>
<accession>A0A0F8Y291</accession>
<gene>
    <name evidence="1" type="ORF">LCGC14_2874200</name>
</gene>